<reference evidence="9 10" key="1">
    <citation type="journal article" date="2023" name="bioRxiv">
        <title>High-quality genome assemblies of four members of thePodospora anserinaspecies complex.</title>
        <authorList>
            <person name="Ament-Velasquez S.L."/>
            <person name="Vogan A.A."/>
            <person name="Wallerman O."/>
            <person name="Hartmann F."/>
            <person name="Gautier V."/>
            <person name="Silar P."/>
            <person name="Giraud T."/>
            <person name="Johannesson H."/>
        </authorList>
    </citation>
    <scope>NUCLEOTIDE SEQUENCE [LARGE SCALE GENOMIC DNA]</scope>
    <source>
        <strain evidence="9 10">CBS 411.78</strain>
    </source>
</reference>
<keyword evidence="6 8" id="KW-0472">Membrane</keyword>
<evidence type="ECO:0000256" key="8">
    <source>
        <dbReference type="SAM" id="Phobius"/>
    </source>
</evidence>
<feature type="transmembrane region" description="Helical" evidence="8">
    <location>
        <begin position="221"/>
        <end position="242"/>
    </location>
</feature>
<comment type="similarity">
    <text evidence="2">Belongs to the nucleobase:cation symporter-2 (NCS2) (TC 2.A.40) family. Azg-like subfamily.</text>
</comment>
<dbReference type="Proteomes" id="UP001326199">
    <property type="component" value="Unassembled WGS sequence"/>
</dbReference>
<dbReference type="PANTHER" id="PTHR43337">
    <property type="entry name" value="XANTHINE/URACIL PERMEASE C887.17-RELATED"/>
    <property type="match status" value="1"/>
</dbReference>
<dbReference type="RefSeq" id="XP_062769153.1">
    <property type="nucleotide sequence ID" value="XM_062910256.1"/>
</dbReference>
<organism evidence="9 10">
    <name type="scientific">Podospora pseudopauciseta</name>
    <dbReference type="NCBI Taxonomy" id="2093780"/>
    <lineage>
        <taxon>Eukaryota</taxon>
        <taxon>Fungi</taxon>
        <taxon>Dikarya</taxon>
        <taxon>Ascomycota</taxon>
        <taxon>Pezizomycotina</taxon>
        <taxon>Sordariomycetes</taxon>
        <taxon>Sordariomycetidae</taxon>
        <taxon>Sordariales</taxon>
        <taxon>Podosporaceae</taxon>
        <taxon>Podospora</taxon>
    </lineage>
</organism>
<keyword evidence="10" id="KW-1185">Reference proteome</keyword>
<evidence type="ECO:0000313" key="10">
    <source>
        <dbReference type="Proteomes" id="UP001326199"/>
    </source>
</evidence>
<dbReference type="InterPro" id="IPR006043">
    <property type="entry name" value="NCS2"/>
</dbReference>
<feature type="region of interest" description="Disordered" evidence="7">
    <location>
        <begin position="1"/>
        <end position="46"/>
    </location>
</feature>
<evidence type="ECO:0000313" key="9">
    <source>
        <dbReference type="EMBL" id="KAK4670483.1"/>
    </source>
</evidence>
<feature type="transmembrane region" description="Helical" evidence="8">
    <location>
        <begin position="479"/>
        <end position="497"/>
    </location>
</feature>
<gene>
    <name evidence="9" type="ORF">QC763_212130</name>
</gene>
<evidence type="ECO:0000256" key="2">
    <source>
        <dbReference type="ARBA" id="ARBA00005697"/>
    </source>
</evidence>
<protein>
    <submittedName>
        <fullName evidence="9">Uncharacterized protein</fullName>
    </submittedName>
</protein>
<feature type="transmembrane region" description="Helical" evidence="8">
    <location>
        <begin position="263"/>
        <end position="287"/>
    </location>
</feature>
<proteinExistence type="inferred from homology"/>
<keyword evidence="3" id="KW-0813">Transport</keyword>
<evidence type="ECO:0000256" key="5">
    <source>
        <dbReference type="ARBA" id="ARBA00022989"/>
    </source>
</evidence>
<feature type="transmembrane region" description="Helical" evidence="8">
    <location>
        <begin position="402"/>
        <end position="422"/>
    </location>
</feature>
<accession>A0ABR0HQU5</accession>
<name>A0ABR0HQU5_9PEZI</name>
<dbReference type="GeneID" id="87930599"/>
<dbReference type="EMBL" id="JAFFHB010000002">
    <property type="protein sequence ID" value="KAK4670483.1"/>
    <property type="molecule type" value="Genomic_DNA"/>
</dbReference>
<feature type="region of interest" description="Disordered" evidence="7">
    <location>
        <begin position="622"/>
        <end position="660"/>
    </location>
</feature>
<evidence type="ECO:0000256" key="3">
    <source>
        <dbReference type="ARBA" id="ARBA00022448"/>
    </source>
</evidence>
<feature type="transmembrane region" description="Helical" evidence="8">
    <location>
        <begin position="317"/>
        <end position="334"/>
    </location>
</feature>
<feature type="transmembrane region" description="Helical" evidence="8">
    <location>
        <begin position="442"/>
        <end position="467"/>
    </location>
</feature>
<dbReference type="PANTHER" id="PTHR43337:SF3">
    <property type="entry name" value="PURINE TRANSPORTER"/>
    <property type="match status" value="1"/>
</dbReference>
<comment type="caution">
    <text evidence="9">The sequence shown here is derived from an EMBL/GenBank/DDBJ whole genome shotgun (WGS) entry which is preliminary data.</text>
</comment>
<evidence type="ECO:0000256" key="7">
    <source>
        <dbReference type="SAM" id="MobiDB-lite"/>
    </source>
</evidence>
<evidence type="ECO:0000256" key="1">
    <source>
        <dbReference type="ARBA" id="ARBA00004141"/>
    </source>
</evidence>
<keyword evidence="5 8" id="KW-1133">Transmembrane helix</keyword>
<evidence type="ECO:0000256" key="6">
    <source>
        <dbReference type="ARBA" id="ARBA00023136"/>
    </source>
</evidence>
<dbReference type="Pfam" id="PF00860">
    <property type="entry name" value="Xan_ur_permease"/>
    <property type="match status" value="1"/>
</dbReference>
<feature type="transmembrane region" description="Helical" evidence="8">
    <location>
        <begin position="527"/>
        <end position="544"/>
    </location>
</feature>
<keyword evidence="4 8" id="KW-0812">Transmembrane</keyword>
<evidence type="ECO:0000256" key="4">
    <source>
        <dbReference type="ARBA" id="ARBA00022692"/>
    </source>
</evidence>
<sequence>MDHFDHFSWESPELGPKKKPAGIEMGPVGSCSAPEADDHADGSLPTRHRSWKARALDSFKDRVGRVDERMNNSVVGRVFNLKGSGPKSIPDANFSTELRAGLTTFATMSYIIAVNVRCRCGIFLTLGILTPSQASILADTGFDCECKKPLDNAGNCVNNKEWTACYEEVKLDLITATAAVAAFSSILFGLFTNLPVCLGPGMGLNAYFTYQVVGAKGTGSIPYKTALTAVFIEGWIFMFLALTGMRHWLVKIIPGTIKTASGVGIGLFLTLIGMSYSSGIGIITGAISTPLAIGGCPASSLDQYGECTGEVMTNPKMWIGICLGGLFVVFLMAFKVRASIVIGIALVSILSWPRNTAVTYFPDTDDGNRRFAYFRQIVAFHPIKHTLGQIQWDLGEKFDTKVLVALITLLYVDIIDCTATLYSMARFCRRTTGKDKDFPRSTTAFCIDSICISLGALLGCSPVTAFIESGAGIAEGGRTGLTAVTAGFCFFLCIFFAPIFASIPPWATGCTLMLVGCLMIRQVTKINWAYIGDAVPSFITLAFIPFTYSVAYGLLAGIFSYAGINLCIWVIIKLSRGTIMPENYDMKEYWTWRPPGERPWLFRKIGEAIFWLRTKRRGRNSTFQLGSNDGSGGSSRHRVSPNNSTAAVEDKSTAAAATGL</sequence>
<feature type="transmembrane region" description="Helical" evidence="8">
    <location>
        <begin position="550"/>
        <end position="572"/>
    </location>
</feature>
<comment type="subcellular location">
    <subcellularLocation>
        <location evidence="1">Membrane</location>
        <topology evidence="1">Multi-pass membrane protein</topology>
    </subcellularLocation>
</comment>
<feature type="transmembrane region" description="Helical" evidence="8">
    <location>
        <begin position="178"/>
        <end position="201"/>
    </location>
</feature>
<dbReference type="InterPro" id="IPR045018">
    <property type="entry name" value="Azg-like"/>
</dbReference>